<comment type="subcellular location">
    <subcellularLocation>
        <location evidence="1">Cell outer membrane</location>
        <topology evidence="1">Multi-pass membrane protein</topology>
    </subcellularLocation>
</comment>
<dbReference type="EMBL" id="CP002534">
    <property type="protein sequence ID" value="ADY29405.1"/>
    <property type="molecule type" value="Genomic_DNA"/>
</dbReference>
<evidence type="ECO:0000259" key="3">
    <source>
        <dbReference type="Pfam" id="PF07715"/>
    </source>
</evidence>
<dbReference type="InterPro" id="IPR037066">
    <property type="entry name" value="Plug_dom_sf"/>
</dbReference>
<sequence length="198" mass="21824">MLQKMKSVKIKISAVAIALLICMLGSNVQAQSSNFSFVGSTSKEKIKLLTIDILPTTTANDLAGFSKDAKKEGVTLSFSDVKRNDEGEITSISATYKTKDNATETYKKEKKWGIEPFYFYFSVKEKDKSVVSVGFKAKNNNQLSNILFVVNGQEVPKPFDVGMMDPEDIEAINVLKNESATAKYGSRGRDGVIEITLK</sequence>
<keyword evidence="4" id="KW-0675">Receptor</keyword>
<dbReference type="Gene3D" id="2.170.130.10">
    <property type="entry name" value="TonB-dependent receptor, plug domain"/>
    <property type="match status" value="1"/>
</dbReference>
<comment type="similarity">
    <text evidence="1">Belongs to the TonB-dependent receptor family.</text>
</comment>
<keyword evidence="1" id="KW-0472">Membrane</keyword>
<dbReference type="InterPro" id="IPR039426">
    <property type="entry name" value="TonB-dep_rcpt-like"/>
</dbReference>
<dbReference type="SUPFAM" id="SSF56935">
    <property type="entry name" value="Porins"/>
    <property type="match status" value="1"/>
</dbReference>
<accession>F0RA61</accession>
<evidence type="ECO:0000256" key="1">
    <source>
        <dbReference type="PROSITE-ProRule" id="PRU01360"/>
    </source>
</evidence>
<feature type="chain" id="PRO_5003257521" evidence="2">
    <location>
        <begin position="31"/>
        <end position="198"/>
    </location>
</feature>
<evidence type="ECO:0000313" key="4">
    <source>
        <dbReference type="EMBL" id="ADY29405.1"/>
    </source>
</evidence>
<dbReference type="STRING" id="867900.Celly_1581"/>
<dbReference type="Proteomes" id="UP000007487">
    <property type="component" value="Chromosome"/>
</dbReference>
<dbReference type="OrthoDB" id="982809at2"/>
<keyword evidence="2" id="KW-0732">Signal</keyword>
<dbReference type="InterPro" id="IPR012910">
    <property type="entry name" value="Plug_dom"/>
</dbReference>
<name>F0RA61_CELLC</name>
<feature type="domain" description="TonB-dependent receptor plug" evidence="3">
    <location>
        <begin position="134"/>
        <end position="192"/>
    </location>
</feature>
<dbReference type="GO" id="GO:0009279">
    <property type="term" value="C:cell outer membrane"/>
    <property type="evidence" value="ECO:0007669"/>
    <property type="project" value="UniProtKB-SubCell"/>
</dbReference>
<dbReference type="HOGENOM" id="CLU_1376028_0_0_10"/>
<feature type="signal peptide" evidence="2">
    <location>
        <begin position="1"/>
        <end position="30"/>
    </location>
</feature>
<dbReference type="AlphaFoldDB" id="F0RA61"/>
<keyword evidence="5" id="KW-1185">Reference proteome</keyword>
<organism evidence="4 5">
    <name type="scientific">Cellulophaga lytica (strain ATCC 23178 / DSM 7489 / JCM 8516 / NBRC 14961 / NCIMB 1423 / VKM B-1433 / Cy l20)</name>
    <dbReference type="NCBI Taxonomy" id="867900"/>
    <lineage>
        <taxon>Bacteria</taxon>
        <taxon>Pseudomonadati</taxon>
        <taxon>Bacteroidota</taxon>
        <taxon>Flavobacteriia</taxon>
        <taxon>Flavobacteriales</taxon>
        <taxon>Flavobacteriaceae</taxon>
        <taxon>Cellulophaga</taxon>
    </lineage>
</organism>
<dbReference type="KEGG" id="cly:Celly_1581"/>
<evidence type="ECO:0000256" key="2">
    <source>
        <dbReference type="SAM" id="SignalP"/>
    </source>
</evidence>
<keyword evidence="1" id="KW-1134">Transmembrane beta strand</keyword>
<protein>
    <submittedName>
        <fullName evidence="4">TonB-dependent receptor plug</fullName>
    </submittedName>
</protein>
<keyword evidence="1" id="KW-0813">Transport</keyword>
<keyword evidence="1" id="KW-0812">Transmembrane</keyword>
<keyword evidence="1" id="KW-0998">Cell outer membrane</keyword>
<reference evidence="4 5" key="1">
    <citation type="journal article" date="2011" name="Stand. Genomic Sci.">
        <title>Complete genome sequence of Cellulophaga lytica type strain (LIM- 21).</title>
        <authorList>
            <person name="Pati A."/>
            <person name="Abt B."/>
            <person name="Teshima H."/>
            <person name="Nolan M."/>
            <person name="Lapidus A."/>
            <person name="Lucas S."/>
            <person name="Hammon N."/>
            <person name="Deshpande S."/>
            <person name="Cheng J.F."/>
            <person name="Tapia R."/>
            <person name="Han C."/>
            <person name="Goodwin L."/>
            <person name="Pitluck S."/>
            <person name="Liolios K."/>
            <person name="Pagani I."/>
            <person name="Mavromatis K."/>
            <person name="Ovchinikova G."/>
            <person name="Chen A."/>
            <person name="Palaniappan K."/>
            <person name="Land M."/>
            <person name="Hauser L."/>
            <person name="Jeffries C.D."/>
            <person name="Detter J.C."/>
            <person name="Brambilla E.M."/>
            <person name="Kannan K.P."/>
            <person name="Rohde M."/>
            <person name="Spring S."/>
            <person name="Goker M."/>
            <person name="Woyke T."/>
            <person name="Bristow J."/>
            <person name="Eisen J.A."/>
            <person name="Markowitz V."/>
            <person name="Hugenholtz P."/>
            <person name="Kyrpides N.C."/>
            <person name="Klenk H.P."/>
            <person name="Ivanova N."/>
        </authorList>
    </citation>
    <scope>NUCLEOTIDE SEQUENCE [LARGE SCALE GENOMIC DNA]</scope>
    <source>
        <strain evidence="5">ATCC 23178 / DSM 7489 / JCM 8516 / NBRC 14961 / NCIMB 1423 / VKM B-1433 / Cy l20</strain>
    </source>
</reference>
<dbReference type="PROSITE" id="PS52016">
    <property type="entry name" value="TONB_DEPENDENT_REC_3"/>
    <property type="match status" value="1"/>
</dbReference>
<dbReference type="Pfam" id="PF07715">
    <property type="entry name" value="Plug"/>
    <property type="match status" value="1"/>
</dbReference>
<proteinExistence type="inferred from homology"/>
<gene>
    <name evidence="4" type="ordered locus">Celly_1581</name>
</gene>
<evidence type="ECO:0000313" key="5">
    <source>
        <dbReference type="Proteomes" id="UP000007487"/>
    </source>
</evidence>